<dbReference type="CDD" id="cd03809">
    <property type="entry name" value="GT4_MtfB-like"/>
    <property type="match status" value="1"/>
</dbReference>
<dbReference type="EMBL" id="LROM01000090">
    <property type="protein sequence ID" value="OEZ98616.1"/>
    <property type="molecule type" value="Genomic_DNA"/>
</dbReference>
<dbReference type="Pfam" id="PF00534">
    <property type="entry name" value="Glycos_transf_1"/>
    <property type="match status" value="1"/>
</dbReference>
<keyword evidence="5" id="KW-1185">Reference proteome</keyword>
<evidence type="ECO:0000313" key="4">
    <source>
        <dbReference type="EMBL" id="OEZ98616.1"/>
    </source>
</evidence>
<proteinExistence type="predicted"/>
<accession>A0A1E7WIU3</accession>
<dbReference type="Proteomes" id="UP000175989">
    <property type="component" value="Unassembled WGS sequence"/>
</dbReference>
<keyword evidence="4" id="KW-0328">Glycosyltransferase</keyword>
<dbReference type="PANTHER" id="PTHR46401:SF2">
    <property type="entry name" value="GLYCOSYLTRANSFERASE WBBK-RELATED"/>
    <property type="match status" value="1"/>
</dbReference>
<keyword evidence="1 4" id="KW-0808">Transferase</keyword>
<dbReference type="GO" id="GO:0009103">
    <property type="term" value="P:lipopolysaccharide biosynthetic process"/>
    <property type="evidence" value="ECO:0007669"/>
    <property type="project" value="TreeGrafter"/>
</dbReference>
<dbReference type="SUPFAM" id="SSF53756">
    <property type="entry name" value="UDP-Glycosyltransferase/glycogen phosphorylase"/>
    <property type="match status" value="1"/>
</dbReference>
<comment type="caution">
    <text evidence="4">The sequence shown here is derived from an EMBL/GenBank/DDBJ whole genome shotgun (WGS) entry which is preliminary data.</text>
</comment>
<evidence type="ECO:0000259" key="2">
    <source>
        <dbReference type="Pfam" id="PF00534"/>
    </source>
</evidence>
<sequence>MSGAATPLKVGLSTTTIEPALTGGRFDGIGVFTRALLDHLPGAGVDVVPLSFAPPGGTQKLSAGRALPLSFPVATLGDMLLPSGAYLDVSRALPAGANGGKTRLDLFHSTDYRIVRMDCPVVATLHDALPISHPQWCNPKWRRLKNWLQIRAARKAQHVIASSHYSVRELVEFFGVDERKISVLYHGVRAEWFDAPAPAARDATLAQHGLQAGYYLFVGTLQPRKNLERLLDAYLSLPPVLRAARQLVIVGAPGWRSAELVQRLKAARERGENVIWLDRMTDDEQLRHLYAGAGAFMFPSLHEGFGLPLLEAFASGVPVACAHATSLPEVAQGAALEFDPLSVGDIAAAMTTLARDDGARARLIAAGRVRALELTWDQAARRTVDVYRQVLAA</sequence>
<dbReference type="EC" id="2.4.1.21" evidence="4"/>
<dbReference type="RefSeq" id="WP_070249018.1">
    <property type="nucleotide sequence ID" value="NZ_LROM01000090.1"/>
</dbReference>
<dbReference type="GO" id="GO:0009011">
    <property type="term" value="F:alpha-1,4-glucan glucosyltransferase (ADP-glucose donor) activity"/>
    <property type="evidence" value="ECO:0007669"/>
    <property type="project" value="UniProtKB-EC"/>
</dbReference>
<feature type="domain" description="Glycosyltransferase subfamily 4-like N-terminal" evidence="3">
    <location>
        <begin position="27"/>
        <end position="191"/>
    </location>
</feature>
<dbReference type="Gene3D" id="3.40.50.2000">
    <property type="entry name" value="Glycogen Phosphorylase B"/>
    <property type="match status" value="2"/>
</dbReference>
<dbReference type="InterPro" id="IPR028098">
    <property type="entry name" value="Glyco_trans_4-like_N"/>
</dbReference>
<feature type="domain" description="Glycosyl transferase family 1" evidence="2">
    <location>
        <begin position="214"/>
        <end position="368"/>
    </location>
</feature>
<dbReference type="OrthoDB" id="433681at2"/>
<dbReference type="PANTHER" id="PTHR46401">
    <property type="entry name" value="GLYCOSYLTRANSFERASE WBBK-RELATED"/>
    <property type="match status" value="1"/>
</dbReference>
<reference evidence="5" key="1">
    <citation type="journal article" date="2016" name="Front. Microbiol.">
        <title>Molecular Keys to the Janthinobacterium and Duganella spp. Interaction with the Plant Pathogen Fusarium graminearum.</title>
        <authorList>
            <person name="Haack F.S."/>
            <person name="Poehlein A."/>
            <person name="Kroger C."/>
            <person name="Voigt C.A."/>
            <person name="Piepenbring M."/>
            <person name="Bode H.B."/>
            <person name="Daniel R."/>
            <person name="Schafer W."/>
            <person name="Streit W.R."/>
        </authorList>
    </citation>
    <scope>NUCLEOTIDE SEQUENCE [LARGE SCALE GENOMIC DNA]</scope>
    <source>
        <strain evidence="5">T54</strain>
    </source>
</reference>
<organism evidence="4 5">
    <name type="scientific">Duganella phyllosphaerae</name>
    <dbReference type="NCBI Taxonomy" id="762836"/>
    <lineage>
        <taxon>Bacteria</taxon>
        <taxon>Pseudomonadati</taxon>
        <taxon>Pseudomonadota</taxon>
        <taxon>Betaproteobacteria</taxon>
        <taxon>Burkholderiales</taxon>
        <taxon>Oxalobacteraceae</taxon>
        <taxon>Telluria group</taxon>
        <taxon>Duganella</taxon>
    </lineage>
</organism>
<gene>
    <name evidence="4" type="primary">glgA</name>
    <name evidence="4" type="ORF">DUPY_27960</name>
</gene>
<evidence type="ECO:0000313" key="5">
    <source>
        <dbReference type="Proteomes" id="UP000175989"/>
    </source>
</evidence>
<protein>
    <submittedName>
        <fullName evidence="4">Capsular glucan synthase</fullName>
        <ecNumber evidence="4">2.4.1.21</ecNumber>
    </submittedName>
</protein>
<dbReference type="AlphaFoldDB" id="A0A1E7WIU3"/>
<dbReference type="InterPro" id="IPR001296">
    <property type="entry name" value="Glyco_trans_1"/>
</dbReference>
<name>A0A1E7WIU3_9BURK</name>
<evidence type="ECO:0000256" key="1">
    <source>
        <dbReference type="ARBA" id="ARBA00022679"/>
    </source>
</evidence>
<evidence type="ECO:0000259" key="3">
    <source>
        <dbReference type="Pfam" id="PF13439"/>
    </source>
</evidence>
<dbReference type="Pfam" id="PF13439">
    <property type="entry name" value="Glyco_transf_4"/>
    <property type="match status" value="1"/>
</dbReference>